<feature type="region of interest" description="Disordered" evidence="4">
    <location>
        <begin position="503"/>
        <end position="541"/>
    </location>
</feature>
<reference evidence="8" key="2">
    <citation type="submission" date="2020-04" db="EMBL/GenBank/DDBJ databases">
        <authorList>
            <consortium name="NCBI Genome Project"/>
        </authorList>
    </citation>
    <scope>NUCLEOTIDE SEQUENCE</scope>
    <source>
        <strain evidence="8">CBS 304.34</strain>
    </source>
</reference>
<feature type="compositionally biased region" description="Acidic residues" evidence="4">
    <location>
        <begin position="279"/>
        <end position="289"/>
    </location>
</feature>
<sequence>MRIEDVTLWMRGTRYDGTLNLKPHHMVFSWHPPPPPDSPESAKPPRERDIWITFPMISYCVYRPTPPQSHQQPSIRIQCRDFKFFAFHFLGENKAREAYERIRSSSCRIGRLDKLLAFSYKPPPAEKPIDGWKIYDARREWKRLGISAKDSEKGWRISEINVDYQYSPTYPALIVVPTRISDNVLNYAGKYRSRARIPALVYRHPINNCSITRSAQPTPGIRGSRNVQDEKLVAAIFATNSGWKPQTAPTSSTTSSSPESSVDNFIFSGADSSSVVDPATEDLSDPDESDTIHPKVYGAQRRNMIVDARPTINAMAMQLVGKGSENMDGYKGAQKAYLGIDNIHVMRKSLQKIVDALSHSDVSAFPPNAEQLAATGWLKHIGNVLEGSALIARTVGIMHSHVLIHCSDGWDRTSQLSALSQICLDPYYRTIDGFIVLVEKDWMSFGHMFRQRSGFLSHEKWFEIENERIGGKTSANGTSSPGGNTIENATRLANRFFNRKDESRESLVDTTDAEMQNASDSTPISVSTPAPIASMSGAAEEQRVTKPSEISPVFHQFLDCTYQLLYQHPDRFEYNERFLRRLLYHLYSCQYGTFLFDNEKERVENRAAQRTRSVWDYFLSRRPDFTNPTYNPAVDDSVRGRERMIFPDSRKIRWWPELFNRLDEDMNGKSGPPPGAPATLSPSSSMVSSSSNNPNGLATPSRSGASTPILPESIVTGVETAEYATGVAAQPKPAASMAQAFASLGIGSGGLSPQPSPQRGRSPKPSKEDMEVEMQ</sequence>
<feature type="compositionally biased region" description="Polar residues" evidence="4">
    <location>
        <begin position="696"/>
        <end position="706"/>
    </location>
</feature>
<evidence type="ECO:0000259" key="5">
    <source>
        <dbReference type="PROSITE" id="PS51339"/>
    </source>
</evidence>
<dbReference type="PANTHER" id="PTHR10807">
    <property type="entry name" value="MYOTUBULARIN-RELATED"/>
    <property type="match status" value="1"/>
</dbReference>
<evidence type="ECO:0000256" key="2">
    <source>
        <dbReference type="PIRSR" id="PIRSR630564-1"/>
    </source>
</evidence>
<dbReference type="Proteomes" id="UP000504636">
    <property type="component" value="Unplaced"/>
</dbReference>
<feature type="region of interest" description="Disordered" evidence="4">
    <location>
        <begin position="745"/>
        <end position="775"/>
    </location>
</feature>
<feature type="binding site" evidence="3">
    <location>
        <begin position="342"/>
        <end position="343"/>
    </location>
    <ligand>
        <name>substrate</name>
    </ligand>
</feature>
<accession>A0A6A6Z913</accession>
<name>A0A6A6Z913_9PEZI</name>
<dbReference type="AlphaFoldDB" id="A0A6A6Z913"/>
<feature type="domain" description="Myotubularin phosphatase" evidence="5">
    <location>
        <begin position="131"/>
        <end position="659"/>
    </location>
</feature>
<gene>
    <name evidence="6 8" type="ORF">BDZ99DRAFT_457335</name>
</gene>
<evidence type="ECO:0000256" key="1">
    <source>
        <dbReference type="ARBA" id="ARBA00007471"/>
    </source>
</evidence>
<feature type="region of interest" description="Disordered" evidence="4">
    <location>
        <begin position="244"/>
        <end position="263"/>
    </location>
</feature>
<evidence type="ECO:0000313" key="6">
    <source>
        <dbReference type="EMBL" id="KAF2817611.1"/>
    </source>
</evidence>
<evidence type="ECO:0000313" key="7">
    <source>
        <dbReference type="Proteomes" id="UP000504636"/>
    </source>
</evidence>
<dbReference type="Pfam" id="PF06602">
    <property type="entry name" value="Myotub-related"/>
    <property type="match status" value="1"/>
</dbReference>
<comment type="similarity">
    <text evidence="1">Belongs to the protein-tyrosine phosphatase family. Non-receptor class myotubularin subfamily.</text>
</comment>
<dbReference type="InterPro" id="IPR010569">
    <property type="entry name" value="Myotubularin-like_Pase_dom"/>
</dbReference>
<keyword evidence="7" id="KW-1185">Reference proteome</keyword>
<feature type="active site" description="Phosphocysteine intermediate" evidence="2">
    <location>
        <position position="406"/>
    </location>
</feature>
<organism evidence="6">
    <name type="scientific">Mytilinidion resinicola</name>
    <dbReference type="NCBI Taxonomy" id="574789"/>
    <lineage>
        <taxon>Eukaryota</taxon>
        <taxon>Fungi</taxon>
        <taxon>Dikarya</taxon>
        <taxon>Ascomycota</taxon>
        <taxon>Pezizomycotina</taxon>
        <taxon>Dothideomycetes</taxon>
        <taxon>Pleosporomycetidae</taxon>
        <taxon>Mytilinidiales</taxon>
        <taxon>Mytilinidiaceae</taxon>
        <taxon>Mytilinidion</taxon>
    </lineage>
</organism>
<dbReference type="GO" id="GO:0046856">
    <property type="term" value="P:phosphatidylinositol dephosphorylation"/>
    <property type="evidence" value="ECO:0007669"/>
    <property type="project" value="TreeGrafter"/>
</dbReference>
<dbReference type="GO" id="GO:0004438">
    <property type="term" value="F:phosphatidylinositol-3-phosphate phosphatase activity"/>
    <property type="evidence" value="ECO:0007669"/>
    <property type="project" value="TreeGrafter"/>
</dbReference>
<dbReference type="InterPro" id="IPR016130">
    <property type="entry name" value="Tyr_Pase_AS"/>
</dbReference>
<feature type="compositionally biased region" description="Polar residues" evidence="4">
    <location>
        <begin position="513"/>
        <end position="528"/>
    </location>
</feature>
<dbReference type="InterPro" id="IPR011993">
    <property type="entry name" value="PH-like_dom_sf"/>
</dbReference>
<dbReference type="PROSITE" id="PS00383">
    <property type="entry name" value="TYR_PHOSPHATASE_1"/>
    <property type="match status" value="1"/>
</dbReference>
<dbReference type="GO" id="GO:0005737">
    <property type="term" value="C:cytoplasm"/>
    <property type="evidence" value="ECO:0007669"/>
    <property type="project" value="TreeGrafter"/>
</dbReference>
<feature type="region of interest" description="Disordered" evidence="4">
    <location>
        <begin position="665"/>
        <end position="709"/>
    </location>
</feature>
<protein>
    <submittedName>
        <fullName evidence="6 8">Phosphatases II</fullName>
    </submittedName>
</protein>
<dbReference type="OrthoDB" id="271628at2759"/>
<reference evidence="6 8" key="1">
    <citation type="journal article" date="2020" name="Stud. Mycol.">
        <title>101 Dothideomycetes genomes: a test case for predicting lifestyles and emergence of pathogens.</title>
        <authorList>
            <person name="Haridas S."/>
            <person name="Albert R."/>
            <person name="Binder M."/>
            <person name="Bloem J."/>
            <person name="Labutti K."/>
            <person name="Salamov A."/>
            <person name="Andreopoulos B."/>
            <person name="Baker S."/>
            <person name="Barry K."/>
            <person name="Bills G."/>
            <person name="Bluhm B."/>
            <person name="Cannon C."/>
            <person name="Castanera R."/>
            <person name="Culley D."/>
            <person name="Daum C."/>
            <person name="Ezra D."/>
            <person name="Gonzalez J."/>
            <person name="Henrissat B."/>
            <person name="Kuo A."/>
            <person name="Liang C."/>
            <person name="Lipzen A."/>
            <person name="Lutzoni F."/>
            <person name="Magnuson J."/>
            <person name="Mondo S."/>
            <person name="Nolan M."/>
            <person name="Ohm R."/>
            <person name="Pangilinan J."/>
            <person name="Park H.-J."/>
            <person name="Ramirez L."/>
            <person name="Alfaro M."/>
            <person name="Sun H."/>
            <person name="Tritt A."/>
            <person name="Yoshinaga Y."/>
            <person name="Zwiers L.-H."/>
            <person name="Turgeon B."/>
            <person name="Goodwin S."/>
            <person name="Spatafora J."/>
            <person name="Crous P."/>
            <person name="Grigoriev I."/>
        </authorList>
    </citation>
    <scope>NUCLEOTIDE SEQUENCE</scope>
    <source>
        <strain evidence="6 8">CBS 304.34</strain>
    </source>
</reference>
<dbReference type="PROSITE" id="PS51339">
    <property type="entry name" value="PPASE_MYOTUBULARIN"/>
    <property type="match status" value="1"/>
</dbReference>
<dbReference type="SUPFAM" id="SSF52799">
    <property type="entry name" value="(Phosphotyrosine protein) phosphatases II"/>
    <property type="match status" value="1"/>
</dbReference>
<proteinExistence type="inferred from homology"/>
<dbReference type="InterPro" id="IPR030564">
    <property type="entry name" value="Myotubularin"/>
</dbReference>
<dbReference type="PANTHER" id="PTHR10807:SF128">
    <property type="entry name" value="PHOSPHATIDYLINOSITOL-3,5-BISPHOSPHATE 3-PHOSPHATASE"/>
    <property type="match status" value="1"/>
</dbReference>
<dbReference type="GO" id="GO:0016020">
    <property type="term" value="C:membrane"/>
    <property type="evidence" value="ECO:0007669"/>
    <property type="project" value="TreeGrafter"/>
</dbReference>
<evidence type="ECO:0000256" key="3">
    <source>
        <dbReference type="PIRSR" id="PIRSR630564-2"/>
    </source>
</evidence>
<feature type="region of interest" description="Disordered" evidence="4">
    <location>
        <begin position="272"/>
        <end position="293"/>
    </location>
</feature>
<feature type="compositionally biased region" description="Low complexity" evidence="4">
    <location>
        <begin position="681"/>
        <end position="695"/>
    </location>
</feature>
<dbReference type="GeneID" id="54459552"/>
<feature type="compositionally biased region" description="Low complexity" evidence="4">
    <location>
        <begin position="249"/>
        <end position="261"/>
    </location>
</feature>
<dbReference type="EMBL" id="MU003692">
    <property type="protein sequence ID" value="KAF2817611.1"/>
    <property type="molecule type" value="Genomic_DNA"/>
</dbReference>
<feature type="binding site" evidence="3">
    <location>
        <begin position="406"/>
        <end position="412"/>
    </location>
    <ligand>
        <name>substrate</name>
    </ligand>
</feature>
<dbReference type="Gene3D" id="2.30.29.30">
    <property type="entry name" value="Pleckstrin-homology domain (PH domain)/Phosphotyrosine-binding domain (PTB)"/>
    <property type="match status" value="1"/>
</dbReference>
<evidence type="ECO:0000256" key="4">
    <source>
        <dbReference type="SAM" id="MobiDB-lite"/>
    </source>
</evidence>
<reference evidence="8" key="3">
    <citation type="submission" date="2025-04" db="UniProtKB">
        <authorList>
            <consortium name="RefSeq"/>
        </authorList>
    </citation>
    <scope>IDENTIFICATION</scope>
    <source>
        <strain evidence="8">CBS 304.34</strain>
    </source>
</reference>
<evidence type="ECO:0000313" key="8">
    <source>
        <dbReference type="RefSeq" id="XP_033584575.1"/>
    </source>
</evidence>
<dbReference type="RefSeq" id="XP_033584575.1">
    <property type="nucleotide sequence ID" value="XM_033718659.1"/>
</dbReference>
<dbReference type="InterPro" id="IPR029021">
    <property type="entry name" value="Prot-tyrosine_phosphatase-like"/>
</dbReference>